<evidence type="ECO:0000256" key="1">
    <source>
        <dbReference type="ARBA" id="ARBA00004141"/>
    </source>
</evidence>
<name>A0A0H4VVQ7_9SPHN</name>
<organism evidence="6 7">
    <name type="scientific">Aurantiacibacter atlanticus</name>
    <dbReference type="NCBI Taxonomy" id="1648404"/>
    <lineage>
        <taxon>Bacteria</taxon>
        <taxon>Pseudomonadati</taxon>
        <taxon>Pseudomonadota</taxon>
        <taxon>Alphaproteobacteria</taxon>
        <taxon>Sphingomonadales</taxon>
        <taxon>Erythrobacteraceae</taxon>
        <taxon>Aurantiacibacter</taxon>
    </lineage>
</organism>
<feature type="transmembrane region" description="Helical" evidence="5">
    <location>
        <begin position="12"/>
        <end position="37"/>
    </location>
</feature>
<reference evidence="7" key="2">
    <citation type="submission" date="2015-04" db="EMBL/GenBank/DDBJ databases">
        <title>The complete genome sequence of Erythrobacter sp. s21-N3.</title>
        <authorList>
            <person name="Zhuang L."/>
            <person name="Liu Y."/>
            <person name="Shao Z."/>
        </authorList>
    </citation>
    <scope>NUCLEOTIDE SEQUENCE [LARGE SCALE GENOMIC DNA]</scope>
    <source>
        <strain evidence="7">s21-N3</strain>
    </source>
</reference>
<evidence type="ECO:0000256" key="3">
    <source>
        <dbReference type="ARBA" id="ARBA00022989"/>
    </source>
</evidence>
<dbReference type="Proteomes" id="UP000059113">
    <property type="component" value="Chromosome"/>
</dbReference>
<keyword evidence="4 5" id="KW-0472">Membrane</keyword>
<dbReference type="Pfam" id="PF02600">
    <property type="entry name" value="DsbB"/>
    <property type="match status" value="1"/>
</dbReference>
<feature type="transmembrane region" description="Helical" evidence="5">
    <location>
        <begin position="43"/>
        <end position="61"/>
    </location>
</feature>
<keyword evidence="2 5" id="KW-0812">Transmembrane</keyword>
<dbReference type="InterPro" id="IPR023380">
    <property type="entry name" value="DsbB-like_sf"/>
</dbReference>
<evidence type="ECO:0000313" key="6">
    <source>
        <dbReference type="EMBL" id="AKQ41133.1"/>
    </source>
</evidence>
<dbReference type="SUPFAM" id="SSF158442">
    <property type="entry name" value="DsbB-like"/>
    <property type="match status" value="1"/>
</dbReference>
<keyword evidence="3 5" id="KW-1133">Transmembrane helix</keyword>
<dbReference type="OrthoDB" id="9808637at2"/>
<accession>A0A0H4VVQ7</accession>
<evidence type="ECO:0000256" key="5">
    <source>
        <dbReference type="SAM" id="Phobius"/>
    </source>
</evidence>
<comment type="subcellular location">
    <subcellularLocation>
        <location evidence="1">Membrane</location>
        <topology evidence="1">Multi-pass membrane protein</topology>
    </subcellularLocation>
</comment>
<evidence type="ECO:0000256" key="4">
    <source>
        <dbReference type="ARBA" id="ARBA00023136"/>
    </source>
</evidence>
<dbReference type="STRING" id="1648404.CP97_02340"/>
<protein>
    <submittedName>
        <fullName evidence="6">Disulfide bond formation protein</fullName>
    </submittedName>
</protein>
<sequence length="151" mass="16232">MDVTLDASDRLARLLAFAIPALLLSGALISEHVFGLYPCEMCWWQRYGHIAAIGLAFLGAIAPQPRLWVGLAALAIAVSGLIGVAHVGVEYGWWQGITACSSDDFNSFVLVRCDKAEWTLWGISLAGWNALFSLGGAMAIWALLLVKEKAA</sequence>
<dbReference type="RefSeq" id="WP_048884627.1">
    <property type="nucleotide sequence ID" value="NZ_CP011310.1"/>
</dbReference>
<dbReference type="InterPro" id="IPR003752">
    <property type="entry name" value="DiS_bond_form_DsbB/BdbC"/>
</dbReference>
<evidence type="ECO:0000313" key="7">
    <source>
        <dbReference type="Proteomes" id="UP000059113"/>
    </source>
</evidence>
<evidence type="ECO:0000256" key="2">
    <source>
        <dbReference type="ARBA" id="ARBA00022692"/>
    </source>
</evidence>
<dbReference type="KEGG" id="ery:CP97_02340"/>
<dbReference type="GO" id="GO:0006457">
    <property type="term" value="P:protein folding"/>
    <property type="evidence" value="ECO:0007669"/>
    <property type="project" value="InterPro"/>
</dbReference>
<dbReference type="Gene3D" id="1.20.1550.10">
    <property type="entry name" value="DsbB-like"/>
    <property type="match status" value="1"/>
</dbReference>
<feature type="transmembrane region" description="Helical" evidence="5">
    <location>
        <begin position="125"/>
        <end position="146"/>
    </location>
</feature>
<proteinExistence type="predicted"/>
<dbReference type="PATRIC" id="fig|1648404.4.peg.497"/>
<gene>
    <name evidence="6" type="ORF">CP97_02340</name>
</gene>
<dbReference type="GO" id="GO:0016020">
    <property type="term" value="C:membrane"/>
    <property type="evidence" value="ECO:0007669"/>
    <property type="project" value="UniProtKB-SubCell"/>
</dbReference>
<dbReference type="EMBL" id="CP011310">
    <property type="protein sequence ID" value="AKQ41133.1"/>
    <property type="molecule type" value="Genomic_DNA"/>
</dbReference>
<keyword evidence="7" id="KW-1185">Reference proteome</keyword>
<dbReference type="AlphaFoldDB" id="A0A0H4VVQ7"/>
<dbReference type="GO" id="GO:0015035">
    <property type="term" value="F:protein-disulfide reductase activity"/>
    <property type="evidence" value="ECO:0007669"/>
    <property type="project" value="InterPro"/>
</dbReference>
<reference evidence="6 7" key="1">
    <citation type="journal article" date="2015" name="Int. J. Syst. Evol. Microbiol.">
        <title>Erythrobacter atlanticus sp. nov., a bacterium from ocean sediment able to degrade polycyclic aromatic hydrocarbons.</title>
        <authorList>
            <person name="Zhuang L."/>
            <person name="Liu Y."/>
            <person name="Wang L."/>
            <person name="Wang W."/>
            <person name="Shao Z."/>
        </authorList>
    </citation>
    <scope>NUCLEOTIDE SEQUENCE [LARGE SCALE GENOMIC DNA]</scope>
    <source>
        <strain evidence="7">s21-N3</strain>
    </source>
</reference>
<feature type="transmembrane region" description="Helical" evidence="5">
    <location>
        <begin position="68"/>
        <end position="89"/>
    </location>
</feature>